<dbReference type="PANTHER" id="PTHR33204">
    <property type="entry name" value="TRANSCRIPTIONAL REGULATOR, MARR FAMILY"/>
    <property type="match status" value="1"/>
</dbReference>
<dbReference type="Gene3D" id="1.10.10.10">
    <property type="entry name" value="Winged helix-like DNA-binding domain superfamily/Winged helix DNA-binding domain"/>
    <property type="match status" value="1"/>
</dbReference>
<dbReference type="InterPro" id="IPR036390">
    <property type="entry name" value="WH_DNA-bd_sf"/>
</dbReference>
<dbReference type="PROSITE" id="PS51118">
    <property type="entry name" value="HTH_HXLR"/>
    <property type="match status" value="1"/>
</dbReference>
<protein>
    <submittedName>
        <fullName evidence="5">Transcriptional regulator</fullName>
    </submittedName>
</protein>
<organism evidence="5 6">
    <name type="scientific">Niastella koreensis</name>
    <dbReference type="NCBI Taxonomy" id="354356"/>
    <lineage>
        <taxon>Bacteria</taxon>
        <taxon>Pseudomonadati</taxon>
        <taxon>Bacteroidota</taxon>
        <taxon>Chitinophagia</taxon>
        <taxon>Chitinophagales</taxon>
        <taxon>Chitinophagaceae</taxon>
        <taxon>Niastella</taxon>
    </lineage>
</organism>
<feature type="domain" description="HTH hxlR-type" evidence="4">
    <location>
        <begin position="14"/>
        <end position="113"/>
    </location>
</feature>
<evidence type="ECO:0000259" key="4">
    <source>
        <dbReference type="PROSITE" id="PS51118"/>
    </source>
</evidence>
<dbReference type="InterPro" id="IPR036388">
    <property type="entry name" value="WH-like_DNA-bd_sf"/>
</dbReference>
<reference evidence="5 6" key="1">
    <citation type="submission" date="2016-04" db="EMBL/GenBank/DDBJ databases">
        <authorList>
            <person name="Chen L."/>
            <person name="Zhuang W."/>
            <person name="Wang G."/>
        </authorList>
    </citation>
    <scope>NUCLEOTIDE SEQUENCE [LARGE SCALE GENOMIC DNA]</scope>
    <source>
        <strain evidence="6">GR20</strain>
    </source>
</reference>
<dbReference type="SUPFAM" id="SSF46785">
    <property type="entry name" value="Winged helix' DNA-binding domain"/>
    <property type="match status" value="1"/>
</dbReference>
<evidence type="ECO:0000256" key="3">
    <source>
        <dbReference type="ARBA" id="ARBA00023163"/>
    </source>
</evidence>
<comment type="caution">
    <text evidence="5">The sequence shown here is derived from an EMBL/GenBank/DDBJ whole genome shotgun (WGS) entry which is preliminary data.</text>
</comment>
<evidence type="ECO:0000256" key="2">
    <source>
        <dbReference type="ARBA" id="ARBA00023125"/>
    </source>
</evidence>
<sequence length="121" mass="13895">MKKNSEKFGPSDKCPVRTVLDRLGDKWSVLVILLLGEKGSVRFSHIQKEIGDVSQKMLTITLKTLEADGIVSRHVFAEVPLRVEYRLTERGETLLPHIQQLSAWAEQNMRHILKDRKQYVA</sequence>
<dbReference type="RefSeq" id="WP_014219129.1">
    <property type="nucleotide sequence ID" value="NZ_LWBO01000016.1"/>
</dbReference>
<keyword evidence="2" id="KW-0238">DNA-binding</keyword>
<evidence type="ECO:0000256" key="1">
    <source>
        <dbReference type="ARBA" id="ARBA00023015"/>
    </source>
</evidence>
<keyword evidence="6" id="KW-1185">Reference proteome</keyword>
<dbReference type="Proteomes" id="UP000192277">
    <property type="component" value="Unassembled WGS sequence"/>
</dbReference>
<dbReference type="Pfam" id="PF01638">
    <property type="entry name" value="HxlR"/>
    <property type="match status" value="1"/>
</dbReference>
<keyword evidence="3" id="KW-0804">Transcription</keyword>
<dbReference type="PANTHER" id="PTHR33204:SF39">
    <property type="entry name" value="TRANSCRIPTIONAL REGULATORY PROTEIN"/>
    <property type="match status" value="1"/>
</dbReference>
<keyword evidence="1" id="KW-0805">Transcription regulation</keyword>
<accession>A0ABX3NVQ0</accession>
<dbReference type="EMBL" id="LWBO01000016">
    <property type="protein sequence ID" value="OQP46171.1"/>
    <property type="molecule type" value="Genomic_DNA"/>
</dbReference>
<evidence type="ECO:0000313" key="5">
    <source>
        <dbReference type="EMBL" id="OQP46171.1"/>
    </source>
</evidence>
<proteinExistence type="predicted"/>
<name>A0ABX3NVQ0_9BACT</name>
<dbReference type="InterPro" id="IPR002577">
    <property type="entry name" value="HTH_HxlR"/>
</dbReference>
<evidence type="ECO:0000313" key="6">
    <source>
        <dbReference type="Proteomes" id="UP000192277"/>
    </source>
</evidence>
<gene>
    <name evidence="5" type="ORF">A4D02_31950</name>
</gene>